<proteinExistence type="predicted"/>
<dbReference type="RefSeq" id="WP_235324189.1">
    <property type="nucleotide sequence ID" value="NZ_JAFBIT010000003.1"/>
</dbReference>
<name>A0ABS9CPV6_9FIRM</name>
<evidence type="ECO:0000313" key="2">
    <source>
        <dbReference type="Proteomes" id="UP001299220"/>
    </source>
</evidence>
<gene>
    <name evidence="1" type="ORF">JQM67_11220</name>
</gene>
<dbReference type="EMBL" id="JAFBIT010000003">
    <property type="protein sequence ID" value="MCF2653171.1"/>
    <property type="molecule type" value="Genomic_DNA"/>
</dbReference>
<accession>A0ABS9CPV6</accession>
<evidence type="ECO:0000313" key="1">
    <source>
        <dbReference type="EMBL" id="MCF2653171.1"/>
    </source>
</evidence>
<protein>
    <submittedName>
        <fullName evidence="1">Uncharacterized protein</fullName>
    </submittedName>
</protein>
<sequence>MAASEKTEVLGLSLWAGTDKPRRADFVADNSALETLVGGHLQNADLHLDDARRARVDTPVEVRTYTGTGAVSRSLVFDFSPSAVIVFAIGKGASEYTGAYTKHYAGFSAGGQHSLGVALSTVQVRVSQTQTEPETGGSMAALNETGVTYAVLAFR</sequence>
<comment type="caution">
    <text evidence="1">The sequence shown here is derived from an EMBL/GenBank/DDBJ whole genome shotgun (WGS) entry which is preliminary data.</text>
</comment>
<reference evidence="1 2" key="1">
    <citation type="submission" date="2020-12" db="EMBL/GenBank/DDBJ databases">
        <title>Whole genome sequences of gut porcine anaerobes.</title>
        <authorList>
            <person name="Kubasova T."/>
            <person name="Jahodarova E."/>
            <person name="Rychlik I."/>
        </authorList>
    </citation>
    <scope>NUCLEOTIDE SEQUENCE [LARGE SCALE GENOMIC DNA]</scope>
    <source>
        <strain evidence="1 2">An867</strain>
    </source>
</reference>
<keyword evidence="2" id="KW-1185">Reference proteome</keyword>
<organism evidence="1 2">
    <name type="scientific">Anaeromassilibacillus senegalensis</name>
    <dbReference type="NCBI Taxonomy" id="1673717"/>
    <lineage>
        <taxon>Bacteria</taxon>
        <taxon>Bacillati</taxon>
        <taxon>Bacillota</taxon>
        <taxon>Clostridia</taxon>
        <taxon>Eubacteriales</taxon>
        <taxon>Acutalibacteraceae</taxon>
        <taxon>Anaeromassilibacillus</taxon>
    </lineage>
</organism>
<dbReference type="Proteomes" id="UP001299220">
    <property type="component" value="Unassembled WGS sequence"/>
</dbReference>